<dbReference type="InterPro" id="IPR006076">
    <property type="entry name" value="FAD-dep_OxRdtase"/>
</dbReference>
<sequence length="447" mass="48505">MTGFPIGLHQPVEHDGPLPEAADVVIIGGGVIGVMSALFLARKGQKVVLLEKGRIAGEQSSRNWGWIRQTGRDIDELPIAMEANSLWPQLQAELGEDLGLARLGVAYLAEKPQSIERYETWLNLAKPYGVDSRILTPDQTQALLPGATKRYHGALHTPSDMKAEPWVAVPAFARAAVAAGVEIRENCAVRALDLTAGRVGGVISERGRIRADQVLVSGGAWSSLFLRQHGVNIPQLSVQAQVLATDPLPALDLPAAGNDRLAFRRRADGGFTLAEGGWHRLFIGPDAFRHLWPYREQIKAHPFGASYHPAAPAGFPDAWGTKRRWSPDEETPFERMRVLDPKPVEARQRRTLAEFAKLFPALGTPRIKASWSGMIDAMPDIVPVVDHAPIDGLSICTGMCGHGFGIGPAFGRIMADLMTGGDVGHDLTRFRLSRFSDGSKMDMGPGL</sequence>
<proteinExistence type="inferred from homology"/>
<feature type="domain" description="FAD dependent oxidoreductase" evidence="3">
    <location>
        <begin position="23"/>
        <end position="417"/>
    </location>
</feature>
<dbReference type="SUPFAM" id="SSF51905">
    <property type="entry name" value="FAD/NAD(P)-binding domain"/>
    <property type="match status" value="1"/>
</dbReference>
<evidence type="ECO:0000259" key="3">
    <source>
        <dbReference type="Pfam" id="PF01266"/>
    </source>
</evidence>
<evidence type="ECO:0000313" key="5">
    <source>
        <dbReference type="Proteomes" id="UP000051681"/>
    </source>
</evidence>
<dbReference type="EMBL" id="CYSF01000017">
    <property type="protein sequence ID" value="CUH85659.1"/>
    <property type="molecule type" value="Genomic_DNA"/>
</dbReference>
<organism evidence="4 5">
    <name type="scientific">Thalassovita mediterranea</name>
    <dbReference type="NCBI Taxonomy" id="340021"/>
    <lineage>
        <taxon>Bacteria</taxon>
        <taxon>Pseudomonadati</taxon>
        <taxon>Pseudomonadota</taxon>
        <taxon>Alphaproteobacteria</taxon>
        <taxon>Rhodobacterales</taxon>
        <taxon>Roseobacteraceae</taxon>
        <taxon>Thalassovita</taxon>
    </lineage>
</organism>
<dbReference type="Gene3D" id="3.30.9.10">
    <property type="entry name" value="D-Amino Acid Oxidase, subunit A, domain 2"/>
    <property type="match status" value="2"/>
</dbReference>
<name>A0A0N7M2B7_9RHOB</name>
<dbReference type="GO" id="GO:0005737">
    <property type="term" value="C:cytoplasm"/>
    <property type="evidence" value="ECO:0007669"/>
    <property type="project" value="TreeGrafter"/>
</dbReference>
<comment type="similarity">
    <text evidence="1">Belongs to the DadA oxidoreductase family.</text>
</comment>
<gene>
    <name evidence="4" type="primary">soxB_3</name>
    <name evidence="4" type="ORF">TM5383_02893</name>
</gene>
<dbReference type="InterPro" id="IPR036188">
    <property type="entry name" value="FAD/NAD-bd_sf"/>
</dbReference>
<dbReference type="OrthoDB" id="9787190at2"/>
<evidence type="ECO:0000313" key="4">
    <source>
        <dbReference type="EMBL" id="CUH85659.1"/>
    </source>
</evidence>
<evidence type="ECO:0000256" key="2">
    <source>
        <dbReference type="ARBA" id="ARBA00023002"/>
    </source>
</evidence>
<evidence type="ECO:0000256" key="1">
    <source>
        <dbReference type="ARBA" id="ARBA00009410"/>
    </source>
</evidence>
<dbReference type="PANTHER" id="PTHR13847:SF280">
    <property type="entry name" value="D-AMINO ACID DEHYDROGENASE"/>
    <property type="match status" value="1"/>
</dbReference>
<dbReference type="Proteomes" id="UP000051681">
    <property type="component" value="Unassembled WGS sequence"/>
</dbReference>
<protein>
    <submittedName>
        <fullName evidence="4">Sarcosine oxidase subunit beta</fullName>
        <ecNumber evidence="4">1.5.3.1</ecNumber>
    </submittedName>
</protein>
<dbReference type="GO" id="GO:0008718">
    <property type="term" value="F:D-amino-acid dehydrogenase activity"/>
    <property type="evidence" value="ECO:0007669"/>
    <property type="project" value="TreeGrafter"/>
</dbReference>
<dbReference type="EC" id="1.5.3.1" evidence="4"/>
<keyword evidence="5" id="KW-1185">Reference proteome</keyword>
<dbReference type="GO" id="GO:0055130">
    <property type="term" value="P:D-alanine catabolic process"/>
    <property type="evidence" value="ECO:0007669"/>
    <property type="project" value="TreeGrafter"/>
</dbReference>
<dbReference type="STRING" id="340021.TM5383_02893"/>
<dbReference type="RefSeq" id="WP_058319720.1">
    <property type="nucleotide sequence ID" value="NZ_CYSF01000017.1"/>
</dbReference>
<dbReference type="AlphaFoldDB" id="A0A0N7M2B7"/>
<keyword evidence="2 4" id="KW-0560">Oxidoreductase</keyword>
<dbReference type="GO" id="GO:0005886">
    <property type="term" value="C:plasma membrane"/>
    <property type="evidence" value="ECO:0007669"/>
    <property type="project" value="TreeGrafter"/>
</dbReference>
<dbReference type="GO" id="GO:0008115">
    <property type="term" value="F:sarcosine oxidase activity"/>
    <property type="evidence" value="ECO:0007669"/>
    <property type="project" value="UniProtKB-EC"/>
</dbReference>
<dbReference type="Pfam" id="PF01266">
    <property type="entry name" value="DAO"/>
    <property type="match status" value="1"/>
</dbReference>
<dbReference type="Gene3D" id="3.50.50.60">
    <property type="entry name" value="FAD/NAD(P)-binding domain"/>
    <property type="match status" value="2"/>
</dbReference>
<accession>A0A0N7M2B7</accession>
<dbReference type="PANTHER" id="PTHR13847">
    <property type="entry name" value="SARCOSINE DEHYDROGENASE-RELATED"/>
    <property type="match status" value="1"/>
</dbReference>
<reference evidence="4 5" key="1">
    <citation type="submission" date="2015-09" db="EMBL/GenBank/DDBJ databases">
        <authorList>
            <consortium name="Swine Surveillance"/>
        </authorList>
    </citation>
    <scope>NUCLEOTIDE SEQUENCE [LARGE SCALE GENOMIC DNA]</scope>
    <source>
        <strain evidence="4 5">CECT 8383</strain>
    </source>
</reference>